<reference evidence="3" key="1">
    <citation type="submission" date="2022-03" db="EMBL/GenBank/DDBJ databases">
        <authorList>
            <person name="Lindestad O."/>
        </authorList>
    </citation>
    <scope>NUCLEOTIDE SEQUENCE</scope>
</reference>
<dbReference type="EMBL" id="CAKXAJ010024990">
    <property type="protein sequence ID" value="CAH2233669.1"/>
    <property type="molecule type" value="Genomic_DNA"/>
</dbReference>
<feature type="coiled-coil region" evidence="1">
    <location>
        <begin position="143"/>
        <end position="191"/>
    </location>
</feature>
<feature type="region of interest" description="Disordered" evidence="2">
    <location>
        <begin position="49"/>
        <end position="95"/>
    </location>
</feature>
<sequence>MTIASNAKLCTGCKNDLPKKEYLSCSTCGSNKRPKKGNTNTPVRAAVASLASSKEVSEPTDLNVTVRRKPSKSPTPTLSNTEAVGVGQSESNRSSYLTESNLRDILKQKLSSTIAKLVTAQLNTINLQITGFGESMSFINAQFEEMKAVMAEKSAIINQLNKENDQLRSSVKDLTNRLNIVESHLRECNIEVNGIPEHRSENLVNTMLQLGQVVKNPLINGRHSACYSSC</sequence>
<dbReference type="OrthoDB" id="5984028at2759"/>
<dbReference type="AlphaFoldDB" id="A0A8S4RD41"/>
<evidence type="ECO:0000256" key="1">
    <source>
        <dbReference type="SAM" id="Coils"/>
    </source>
</evidence>
<proteinExistence type="predicted"/>
<evidence type="ECO:0000256" key="2">
    <source>
        <dbReference type="SAM" id="MobiDB-lite"/>
    </source>
</evidence>
<evidence type="ECO:0000313" key="4">
    <source>
        <dbReference type="Proteomes" id="UP000838756"/>
    </source>
</evidence>
<keyword evidence="1" id="KW-0175">Coiled coil</keyword>
<gene>
    <name evidence="3" type="primary">jg10635</name>
    <name evidence="3" type="ORF">PAEG_LOCUS11605</name>
</gene>
<name>A0A8S4RD41_9NEOP</name>
<evidence type="ECO:0000313" key="3">
    <source>
        <dbReference type="EMBL" id="CAH2233669.1"/>
    </source>
</evidence>
<comment type="caution">
    <text evidence="3">The sequence shown here is derived from an EMBL/GenBank/DDBJ whole genome shotgun (WGS) entry which is preliminary data.</text>
</comment>
<organism evidence="3 4">
    <name type="scientific">Pararge aegeria aegeria</name>
    <dbReference type="NCBI Taxonomy" id="348720"/>
    <lineage>
        <taxon>Eukaryota</taxon>
        <taxon>Metazoa</taxon>
        <taxon>Ecdysozoa</taxon>
        <taxon>Arthropoda</taxon>
        <taxon>Hexapoda</taxon>
        <taxon>Insecta</taxon>
        <taxon>Pterygota</taxon>
        <taxon>Neoptera</taxon>
        <taxon>Endopterygota</taxon>
        <taxon>Lepidoptera</taxon>
        <taxon>Glossata</taxon>
        <taxon>Ditrysia</taxon>
        <taxon>Papilionoidea</taxon>
        <taxon>Nymphalidae</taxon>
        <taxon>Satyrinae</taxon>
        <taxon>Satyrini</taxon>
        <taxon>Parargina</taxon>
        <taxon>Pararge</taxon>
    </lineage>
</organism>
<protein>
    <submittedName>
        <fullName evidence="3">Jg10635 protein</fullName>
    </submittedName>
</protein>
<accession>A0A8S4RD41</accession>
<dbReference type="Proteomes" id="UP000838756">
    <property type="component" value="Unassembled WGS sequence"/>
</dbReference>
<keyword evidence="4" id="KW-1185">Reference proteome</keyword>
<feature type="compositionally biased region" description="Polar residues" evidence="2">
    <location>
        <begin position="72"/>
        <end position="95"/>
    </location>
</feature>